<gene>
    <name evidence="1" type="ORF">I568_00405</name>
</gene>
<evidence type="ECO:0000313" key="2">
    <source>
        <dbReference type="Proteomes" id="UP000014113"/>
    </source>
</evidence>
<reference evidence="1 2" key="1">
    <citation type="submission" date="2013-03" db="EMBL/GenBank/DDBJ databases">
        <title>The Genome Sequence of Enterococcus columbae ATCC_51263 (PacBio/Illumina hybrid assembly).</title>
        <authorList>
            <consortium name="The Broad Institute Genomics Platform"/>
            <consortium name="The Broad Institute Genome Sequencing Center for Infectious Disease"/>
            <person name="Earl A."/>
            <person name="Russ C."/>
            <person name="Gilmore M."/>
            <person name="Surin D."/>
            <person name="Walker B."/>
            <person name="Young S."/>
            <person name="Zeng Q."/>
            <person name="Gargeya S."/>
            <person name="Fitzgerald M."/>
            <person name="Haas B."/>
            <person name="Abouelleil A."/>
            <person name="Allen A.W."/>
            <person name="Alvarado L."/>
            <person name="Arachchi H.M."/>
            <person name="Berlin A.M."/>
            <person name="Chapman S.B."/>
            <person name="Gainer-Dewar J."/>
            <person name="Goldberg J."/>
            <person name="Griggs A."/>
            <person name="Gujja S."/>
            <person name="Hansen M."/>
            <person name="Howarth C."/>
            <person name="Imamovic A."/>
            <person name="Ireland A."/>
            <person name="Larimer J."/>
            <person name="McCowan C."/>
            <person name="Murphy C."/>
            <person name="Pearson M."/>
            <person name="Poon T.W."/>
            <person name="Priest M."/>
            <person name="Roberts A."/>
            <person name="Saif S."/>
            <person name="Shea T."/>
            <person name="Sisk P."/>
            <person name="Sykes S."/>
            <person name="Wortman J."/>
            <person name="Nusbaum C."/>
            <person name="Birren B."/>
        </authorList>
    </citation>
    <scope>NUCLEOTIDE SEQUENCE [LARGE SCALE GENOMIC DNA]</scope>
    <source>
        <strain evidence="1 2">ATCC 51263</strain>
    </source>
</reference>
<name>S0KRG0_9ENTE</name>
<dbReference type="Proteomes" id="UP000014113">
    <property type="component" value="Unassembled WGS sequence"/>
</dbReference>
<accession>S0KRG0</accession>
<keyword evidence="2" id="KW-1185">Reference proteome</keyword>
<dbReference type="OrthoDB" id="2183052at2"/>
<dbReference type="EMBL" id="ASWJ01000003">
    <property type="protein sequence ID" value="EOW87361.1"/>
    <property type="molecule type" value="Genomic_DNA"/>
</dbReference>
<evidence type="ECO:0000313" key="1">
    <source>
        <dbReference type="EMBL" id="EOW87361.1"/>
    </source>
</evidence>
<dbReference type="PATRIC" id="fig|1121865.3.peg.788"/>
<sequence>MDNQLPFPFEHQELLTKIEVAKQKGDYLQALALAEAFYQEYPSLANHYRLVEIYLAQHDEKTAWQLLQEEQEAYCQSPAFYRQFVDLALKQHAFLLVREIAYQKFLTKEEQEEILALLATAEHYYATFFQKQLQEKKQSWQVCLMDSTPIFTEQWQALCHQITSQTLLEIMKDTLPIAKNQWLIARCMELCYRLHFELTLSLPSCFGGVETIHTKALTLPNDQPYWQKVGAYLTTALANNQVGHYELLLQEIQIQMALSYPFTPPLAPEKYARLLIQAYEIGDFQSEKEAISEKEKQIFQQIQLSFAQFQF</sequence>
<organism evidence="1 2">
    <name type="scientific">Enterococcus columbae DSM 7374 = ATCC 51263</name>
    <dbReference type="NCBI Taxonomy" id="1121865"/>
    <lineage>
        <taxon>Bacteria</taxon>
        <taxon>Bacillati</taxon>
        <taxon>Bacillota</taxon>
        <taxon>Bacilli</taxon>
        <taxon>Lactobacillales</taxon>
        <taxon>Enterococcaceae</taxon>
        <taxon>Enterococcus</taxon>
    </lineage>
</organism>
<dbReference type="AlphaFoldDB" id="S0KRG0"/>
<protein>
    <submittedName>
        <fullName evidence="1">Uncharacterized protein</fullName>
    </submittedName>
</protein>
<dbReference type="STRING" id="1121865.OMW_00799"/>
<dbReference type="RefSeq" id="WP_016182961.1">
    <property type="nucleotide sequence ID" value="NZ_JXKI01000022.1"/>
</dbReference>
<proteinExistence type="predicted"/>
<comment type="caution">
    <text evidence="1">The sequence shown here is derived from an EMBL/GenBank/DDBJ whole genome shotgun (WGS) entry which is preliminary data.</text>
</comment>